<comment type="caution">
    <text evidence="1">The sequence shown here is derived from an EMBL/GenBank/DDBJ whole genome shotgun (WGS) entry which is preliminary data.</text>
</comment>
<evidence type="ECO:0000313" key="2">
    <source>
        <dbReference type="Proteomes" id="UP001596106"/>
    </source>
</evidence>
<name>A0ABW0IL18_9BACT</name>
<evidence type="ECO:0000313" key="1">
    <source>
        <dbReference type="EMBL" id="MFC5413146.1"/>
    </source>
</evidence>
<proteinExistence type="predicted"/>
<dbReference type="Proteomes" id="UP001596106">
    <property type="component" value="Unassembled WGS sequence"/>
</dbReference>
<dbReference type="EMBL" id="JBHSMA010000022">
    <property type="protein sequence ID" value="MFC5413146.1"/>
    <property type="molecule type" value="Genomic_DNA"/>
</dbReference>
<sequence length="67" mass="7749">MALSQSQRFQRINDQLRRGLAVPPTELMRLCETAERTLKEDLAQMRERYGAPITDDWEVTSILNPST</sequence>
<keyword evidence="2" id="KW-1185">Reference proteome</keyword>
<accession>A0ABW0IL18</accession>
<gene>
    <name evidence="1" type="ORF">ACFPMF_27745</name>
</gene>
<reference evidence="2" key="1">
    <citation type="journal article" date="2019" name="Int. J. Syst. Evol. Microbiol.">
        <title>The Global Catalogue of Microorganisms (GCM) 10K type strain sequencing project: providing services to taxonomists for standard genome sequencing and annotation.</title>
        <authorList>
            <consortium name="The Broad Institute Genomics Platform"/>
            <consortium name="The Broad Institute Genome Sequencing Center for Infectious Disease"/>
            <person name="Wu L."/>
            <person name="Ma J."/>
        </authorList>
    </citation>
    <scope>NUCLEOTIDE SEQUENCE [LARGE SCALE GENOMIC DNA]</scope>
    <source>
        <strain evidence="2">CCUG 55250</strain>
    </source>
</reference>
<organism evidence="1 2">
    <name type="scientific">Larkinella bovis</name>
    <dbReference type="NCBI Taxonomy" id="683041"/>
    <lineage>
        <taxon>Bacteria</taxon>
        <taxon>Pseudomonadati</taxon>
        <taxon>Bacteroidota</taxon>
        <taxon>Cytophagia</taxon>
        <taxon>Cytophagales</taxon>
        <taxon>Spirosomataceae</taxon>
        <taxon>Larkinella</taxon>
    </lineage>
</organism>
<dbReference type="RefSeq" id="WP_379851388.1">
    <property type="nucleotide sequence ID" value="NZ_JBHSMA010000022.1"/>
</dbReference>
<protein>
    <submittedName>
        <fullName evidence="1">Uncharacterized protein</fullName>
    </submittedName>
</protein>